<keyword evidence="2" id="KW-0732">Signal</keyword>
<evidence type="ECO:0000313" key="3">
    <source>
        <dbReference type="EMBL" id="MCQ4164820.1"/>
    </source>
</evidence>
<keyword evidence="1" id="KW-0378">Hydrolase</keyword>
<dbReference type="PANTHER" id="PTHR31377:SF0">
    <property type="entry name" value="AGMATINE DEIMINASE-RELATED"/>
    <property type="match status" value="1"/>
</dbReference>
<dbReference type="Pfam" id="PF04371">
    <property type="entry name" value="PAD_porph"/>
    <property type="match status" value="1"/>
</dbReference>
<dbReference type="Proteomes" id="UP001165498">
    <property type="component" value="Unassembled WGS sequence"/>
</dbReference>
<accession>A0ABT1QR98</accession>
<protein>
    <submittedName>
        <fullName evidence="3">Agmatine deiminase family protein</fullName>
    </submittedName>
</protein>
<organism evidence="3 4">
    <name type="scientific">Tahibacter harae</name>
    <dbReference type="NCBI Taxonomy" id="2963937"/>
    <lineage>
        <taxon>Bacteria</taxon>
        <taxon>Pseudomonadati</taxon>
        <taxon>Pseudomonadota</taxon>
        <taxon>Gammaproteobacteria</taxon>
        <taxon>Lysobacterales</taxon>
        <taxon>Rhodanobacteraceae</taxon>
        <taxon>Tahibacter</taxon>
    </lineage>
</organism>
<dbReference type="PANTHER" id="PTHR31377">
    <property type="entry name" value="AGMATINE DEIMINASE-RELATED"/>
    <property type="match status" value="1"/>
</dbReference>
<gene>
    <name evidence="3" type="ORF">NM961_08860</name>
</gene>
<dbReference type="EMBL" id="JANFQO010000006">
    <property type="protein sequence ID" value="MCQ4164820.1"/>
    <property type="molecule type" value="Genomic_DNA"/>
</dbReference>
<evidence type="ECO:0000256" key="1">
    <source>
        <dbReference type="ARBA" id="ARBA00022801"/>
    </source>
</evidence>
<reference evidence="3" key="1">
    <citation type="submission" date="2022-07" db="EMBL/GenBank/DDBJ databases">
        <title>Tahibacter sp., a new gammaproteobacterium isolated from the silt sample collected at pig farm.</title>
        <authorList>
            <person name="Chen H."/>
        </authorList>
    </citation>
    <scope>NUCLEOTIDE SEQUENCE</scope>
    <source>
        <strain evidence="3">P2K</strain>
    </source>
</reference>
<dbReference type="InterPro" id="IPR007466">
    <property type="entry name" value="Peptidyl-Arg-deiminase_porph"/>
</dbReference>
<evidence type="ECO:0000313" key="4">
    <source>
        <dbReference type="Proteomes" id="UP001165498"/>
    </source>
</evidence>
<dbReference type="RefSeq" id="WP_255913766.1">
    <property type="nucleotide sequence ID" value="NZ_JANFQO010000006.1"/>
</dbReference>
<comment type="caution">
    <text evidence="3">The sequence shown here is derived from an EMBL/GenBank/DDBJ whole genome shotgun (WGS) entry which is preliminary data.</text>
</comment>
<name>A0ABT1QR98_9GAMM</name>
<dbReference type="Gene3D" id="3.75.10.10">
    <property type="entry name" value="L-arginine/glycine Amidinotransferase, Chain A"/>
    <property type="match status" value="1"/>
</dbReference>
<proteinExistence type="predicted"/>
<keyword evidence="4" id="KW-1185">Reference proteome</keyword>
<dbReference type="SUPFAM" id="SSF55909">
    <property type="entry name" value="Pentein"/>
    <property type="match status" value="1"/>
</dbReference>
<evidence type="ECO:0000256" key="2">
    <source>
        <dbReference type="SAM" id="SignalP"/>
    </source>
</evidence>
<sequence>MHSRVRWGMLLGLALAASLAQAQEQQRPQPRKVPPEVLALIQDDDPFPLPRHLSAEERRRWRLPELQRTPLAPPAGPVRAQAEYEDNSGLLVRWGSMNALLTEMIVAITTGDPEALVYVVVTGSTQQNSASSILSGAGAVMSRVRFVSQGCSGGGCSVWMRDYGPRFVDDHGRRGAVDHVYNRPRPVDDLFPGVWATYSGEPKYDIPLTHGGGNFHLFRNRDAFMTRLIVNENPGLSEQQIKDYYRDYQGLDLTLTDPFPASYDSTQHIDMWMLPLADDKVLISRHASSDGVPYTVTENTAALLASRGYTVYRTPAWRADFTHFTYANAVLLNKLALVCQFDGYPTENAAALTTFTQALPERTVVGVNCSDIIGLSGAIHCIVMHVPDLVFRDGMDD</sequence>
<feature type="signal peptide" evidence="2">
    <location>
        <begin position="1"/>
        <end position="22"/>
    </location>
</feature>
<feature type="chain" id="PRO_5047490079" evidence="2">
    <location>
        <begin position="23"/>
        <end position="397"/>
    </location>
</feature>